<evidence type="ECO:0000313" key="4">
    <source>
        <dbReference type="Proteomes" id="UP000007796"/>
    </source>
</evidence>
<evidence type="ECO:0000259" key="2">
    <source>
        <dbReference type="Pfam" id="PF22980"/>
    </source>
</evidence>
<evidence type="ECO:0000256" key="1">
    <source>
        <dbReference type="SAM" id="MobiDB-lite"/>
    </source>
</evidence>
<dbReference type="Pfam" id="PF22980">
    <property type="entry name" value="Myb_DNA-bind_8"/>
    <property type="match status" value="1"/>
</dbReference>
<dbReference type="InterPro" id="IPR054505">
    <property type="entry name" value="Myb_DNA-bind_8"/>
</dbReference>
<feature type="domain" description="Myb-like DNA-binding" evidence="2">
    <location>
        <begin position="27"/>
        <end position="73"/>
    </location>
</feature>
<evidence type="ECO:0000313" key="3">
    <source>
        <dbReference type="EMBL" id="EFW99011.1"/>
    </source>
</evidence>
<gene>
    <name evidence="3" type="ORF">CMQ_4863</name>
</gene>
<dbReference type="EMBL" id="GL630006">
    <property type="protein sequence ID" value="EFW99011.1"/>
    <property type="molecule type" value="Genomic_DNA"/>
</dbReference>
<keyword evidence="4" id="KW-1185">Reference proteome</keyword>
<accession>F0XTG2</accession>
<dbReference type="InParanoid" id="F0XTG2"/>
<protein>
    <recommendedName>
        <fullName evidence="2">Myb-like DNA-binding domain-containing protein</fullName>
    </recommendedName>
</protein>
<feature type="compositionally biased region" description="Gly residues" evidence="1">
    <location>
        <begin position="1"/>
        <end position="11"/>
    </location>
</feature>
<name>F0XTG2_GROCL</name>
<organism evidence="4">
    <name type="scientific">Grosmannia clavigera (strain kw1407 / UAMH 11150)</name>
    <name type="common">Blue stain fungus</name>
    <name type="synonym">Graphiocladiella clavigera</name>
    <dbReference type="NCBI Taxonomy" id="655863"/>
    <lineage>
        <taxon>Eukaryota</taxon>
        <taxon>Fungi</taxon>
        <taxon>Dikarya</taxon>
        <taxon>Ascomycota</taxon>
        <taxon>Pezizomycotina</taxon>
        <taxon>Sordariomycetes</taxon>
        <taxon>Sordariomycetidae</taxon>
        <taxon>Ophiostomatales</taxon>
        <taxon>Ophiostomataceae</taxon>
        <taxon>Leptographium</taxon>
    </lineage>
</organism>
<dbReference type="OrthoDB" id="3944408at2759"/>
<dbReference type="HOGENOM" id="CLU_702181_0_0_1"/>
<dbReference type="eggNOG" id="ENOG502QU1R">
    <property type="taxonomic scope" value="Eukaryota"/>
</dbReference>
<dbReference type="GeneID" id="25978121"/>
<reference evidence="3 4" key="1">
    <citation type="journal article" date="2011" name="Proc. Natl. Acad. Sci. U.S.A.">
        <title>Genome and transcriptome analyses of the mountain pine beetle-fungal symbiont Grosmannia clavigera, a lodgepole pine pathogen.</title>
        <authorList>
            <person name="DiGuistini S."/>
            <person name="Wang Y."/>
            <person name="Liao N.Y."/>
            <person name="Taylor G."/>
            <person name="Tanguay P."/>
            <person name="Feau N."/>
            <person name="Henrissat B."/>
            <person name="Chan S.K."/>
            <person name="Hesse-Orce U."/>
            <person name="Alamouti S.M."/>
            <person name="Tsui C.K.M."/>
            <person name="Docking R.T."/>
            <person name="Levasseur A."/>
            <person name="Haridas S."/>
            <person name="Robertson G."/>
            <person name="Birol I."/>
            <person name="Holt R.A."/>
            <person name="Marra M.A."/>
            <person name="Hamelin R.C."/>
            <person name="Hirst M."/>
            <person name="Jones S.J.M."/>
            <person name="Bohlmann J."/>
            <person name="Breuil C."/>
        </authorList>
    </citation>
    <scope>NUCLEOTIDE SEQUENCE [LARGE SCALE GENOMIC DNA]</scope>
    <source>
        <strain evidence="4">kw1407 / UAMH 11150</strain>
    </source>
</reference>
<feature type="region of interest" description="Disordered" evidence="1">
    <location>
        <begin position="73"/>
        <end position="99"/>
    </location>
</feature>
<dbReference type="AlphaFoldDB" id="F0XTG2"/>
<feature type="compositionally biased region" description="Low complexity" evidence="1">
    <location>
        <begin position="85"/>
        <end position="99"/>
    </location>
</feature>
<sequence length="393" mass="42572">MGSVSAGGGNAGCNSSNGSSGTDKAIARLLYAMLRQKSLKDIDWDQVARDPALLEEISNGHAARMRFSRFRTTVENQGKPRRSRLSGGSTSSNVSAVSTSSITSFKVMKPKRDVKDKCRDASGQRGLPKWIRDADVKMEEIQGADRDDGEQDDQPAERKDGMKTALSLLPLSPPRENLSGISRLKRRKTYVPSIARMQSQQVLHSSPSQTQLPFFVSGHSGYDSHALVRNPSSSSAPELPSQLRMRHLTPCSDADQATAMTAADVFDFNTATAAAASIAAAHYSSSGSYETAWMTGPSHHSHPQQLPSPFSPSLGDFGIAAPMDPSGVTASHFYQASLQQEQPHQSSICLPGYAMEHHSMAPQAYSRHCIEWNASPGHVNNHDSQCHSQLHTM</sequence>
<dbReference type="Proteomes" id="UP000007796">
    <property type="component" value="Unassembled WGS sequence"/>
</dbReference>
<proteinExistence type="predicted"/>
<dbReference type="STRING" id="655863.F0XTG2"/>
<dbReference type="RefSeq" id="XP_014168494.1">
    <property type="nucleotide sequence ID" value="XM_014313019.1"/>
</dbReference>
<feature type="region of interest" description="Disordered" evidence="1">
    <location>
        <begin position="1"/>
        <end position="20"/>
    </location>
</feature>